<dbReference type="InterPro" id="IPR022409">
    <property type="entry name" value="PKD/Chitinase_dom"/>
</dbReference>
<protein>
    <recommendedName>
        <fullName evidence="1">PKD domain-containing protein</fullName>
    </recommendedName>
</protein>
<dbReference type="InterPro" id="IPR000601">
    <property type="entry name" value="PKD_dom"/>
</dbReference>
<dbReference type="SUPFAM" id="SSF49299">
    <property type="entry name" value="PKD domain"/>
    <property type="match status" value="2"/>
</dbReference>
<proteinExistence type="predicted"/>
<dbReference type="InterPro" id="IPR026341">
    <property type="entry name" value="T9SS_type_B"/>
</dbReference>
<dbReference type="Gene3D" id="2.60.40.10">
    <property type="entry name" value="Immunoglobulins"/>
    <property type="match status" value="2"/>
</dbReference>
<accession>A0A381T8C0</accession>
<dbReference type="Gene3D" id="2.60.40.740">
    <property type="match status" value="1"/>
</dbReference>
<feature type="non-terminal residue" evidence="2">
    <location>
        <position position="1"/>
    </location>
</feature>
<name>A0A381T8C0_9ZZZZ</name>
<dbReference type="EMBL" id="UINC01004181">
    <property type="protein sequence ID" value="SVA12420.1"/>
    <property type="molecule type" value="Genomic_DNA"/>
</dbReference>
<dbReference type="PROSITE" id="PS50093">
    <property type="entry name" value="PKD"/>
    <property type="match status" value="2"/>
</dbReference>
<evidence type="ECO:0000313" key="2">
    <source>
        <dbReference type="EMBL" id="SVA12420.1"/>
    </source>
</evidence>
<dbReference type="Pfam" id="PF19406">
    <property type="entry name" value="PKD_5"/>
    <property type="match status" value="3"/>
</dbReference>
<feature type="domain" description="PKD" evidence="1">
    <location>
        <begin position="2074"/>
        <end position="2137"/>
    </location>
</feature>
<dbReference type="InterPro" id="IPR045828">
    <property type="entry name" value="PKD_Bacteroidetes"/>
</dbReference>
<organism evidence="2">
    <name type="scientific">marine metagenome</name>
    <dbReference type="NCBI Taxonomy" id="408172"/>
    <lineage>
        <taxon>unclassified sequences</taxon>
        <taxon>metagenomes</taxon>
        <taxon>ecological metagenomes</taxon>
    </lineage>
</organism>
<dbReference type="SMART" id="SM00089">
    <property type="entry name" value="PKD"/>
    <property type="match status" value="2"/>
</dbReference>
<dbReference type="InterPro" id="IPR013783">
    <property type="entry name" value="Ig-like_fold"/>
</dbReference>
<reference evidence="2" key="1">
    <citation type="submission" date="2018-05" db="EMBL/GenBank/DDBJ databases">
        <authorList>
            <person name="Lanie J.A."/>
            <person name="Ng W.-L."/>
            <person name="Kazmierczak K.M."/>
            <person name="Andrzejewski T.M."/>
            <person name="Davidsen T.M."/>
            <person name="Wayne K.J."/>
            <person name="Tettelin H."/>
            <person name="Glass J.I."/>
            <person name="Rusch D."/>
            <person name="Podicherti R."/>
            <person name="Tsui H.-C.T."/>
            <person name="Winkler M.E."/>
        </authorList>
    </citation>
    <scope>NUCLEOTIDE SEQUENCE</scope>
</reference>
<dbReference type="Pfam" id="PF13585">
    <property type="entry name" value="CHU_C"/>
    <property type="match status" value="1"/>
</dbReference>
<evidence type="ECO:0000259" key="1">
    <source>
        <dbReference type="PROSITE" id="PS50093"/>
    </source>
</evidence>
<sequence length="2230" mass="233109">NPTGVFVLDDPSNLQASTNNAFHLELSEPGGDFTNPVSLGTVYDFYTPLMNGVIPTGTASGNYKLRVRSTQPVTNVETASFTIDNSVTSALPTVQTTMQSNTNYFECLNDGANTTNPYFGSLKQSYDAVTADMPSSYKFLQVTASNSSYTLNVNLIDIDAGTTTALTATSPGVYSIPDTLSVGAYNIEIEEVDSSGNSSFFSTTFIFHASATIFGNASSEIVCVGEDVVFSIDITNLGIGSNYMASYYTFDFGDGTATIIKTQAELLEDYTDPVSPITHVFSQASCSTLSTNFDIEMKLYNKGLSVGGTTPACDEYIANGSGATKQVTTSESPDASFVLNAEQCITENIRAINNSTAGSYPTPSGDCTEEPNYYWYYKPPTASAFIPVFAGSPWLVGDDLIIPAADITIPGCWEIKLTAVNQDYCQQETEYTDTVNVEDVPEADFNIIKDNQEVSEICVNDTVTLTDNSNIVEAACDTTLPNEDPTYQWTISPNSGYTLQNSTTLNSENPELTFTTEGTYTITLVVTTECGLDSHVETLEVIGNPTVAFPVESQTYCSTSTLLIDFANILTPTYSTGLNAPSSYTWTVSGTGITAADYSFANSTTASDALPTIQLNSFGTYSITVTLGSNCDTPASDTVTISLGQTPIITNTTTSQEVCSGESSTEFTTTADVTGTTFSWIATDNSNLSGYTSSGTTAAIPAQTITNSTNSDQDLVYTITPIADGCAGTPFEYTITVNPVPLISDKETTICTGEAFTITPVDDSPTEIVPSGTTYDWGIPVSSPVGAITGGSAAANQTSISQTLTNTTGEPATLTYTVTPDANGCNGDGFDIVVTVNPNGQVNAVADQTLCNGDSTLAITFVTTNTGSGTTTYNWVNDNTAIGLAANGTGDISSFTATSSAVAPIVGNITVTPVYENNGVSCTGTTETFSITVNPSPLVNFSEADQVIVTGETTTAVNLTSPTTDVTFAWTVSVPTGITGVTTLTGTDNIPAETLINSTTAPLDVVYTAIATGDVGFDCEGLPTNYTVTVNPQAQVNPVDDQVVCNDENLTIEFSTIVTGGTTTFSWTNDNTAIGLDATGTGNIDITAINTTDQPLTANIVVTPSFENDGDTNTGDPITFTITVNPTGQVDVVGNQIVSNGFDTTAIAFSTTNVNGTTTYAWTNSITSIGLAASGTGNISAFTGINTGTSPVTSSLTVIPTFENGNVSCIGPATPFEITINPTAQVNPTDDMVVSDGDTVTIPFTTVNTGGTTTYTWTNTDPTTGLTTTGSSDIGFTAVNTGTSPITTTVVVTPGFTNGGNSNTGPTDTFTITVNPTAQTDPIDSMVVCNQDNTTAVVFTTENTGGVTTYSWTNDNASIGLASSGTGTIASFTAINVTTIAQVANIVVTPTFENGGNSNTGSSESFTITVNPTAQVNAIDNIISCDATSSGEIIFTTQNTDGTTTYAWTNNNTSIGLAADGTGDISSFTLINSSTQTQTATVTVTPTYTNNGVSCSGTAETFTITVPMGQVNAIVNQELCSGDQSAEVIFATVNTEGTTTYTWTNDNTSIGLSSGGTGNIPSFSAINSVDTAQTATIIVTPNYNYNGVVCTGPSETFTITVNPGAQVNAVDSQVLCNGDISNEVIFTTTNTDGTTTYNWTNDNTSIGLPGTGSGSIPAFGVVNTSNTSQTATITVTPTYENNGVVCVGSPESFTMTVNPDAQVDPLQSWNTVACDGDFTPVYIFTTSNIDGTTTYDWTNNNPAIGLGDSGSGGIPSFLATNSSNSTITATITVTPSYNNNGVVCSGLSDTFTITVNPSPQMDPVNDLVLCNNEISSIITFTSPNTDGATTYNWTNDNTSIGLTASGTGDIPSFTATNPSIVSEGALITVTPTYENNGIICIGSPETFSITVLSEIVVSGTPSDAVDCNNPNSGSVDLLVSGGSGSYSFLWSNGADTEDLSNVPAGDYTVEVTDSEGCTAQSGTFTIWRQDDLIVDLQTTIDPNCVGNFVSQINDITVSGGVPPYSINWSSGSVSIDDNTVMTAYENGTYTVLVTDSFGCQVETEIIVDFDELGDASFDLSSSGQIDCGISIFNELTFTNTSSGDYISVTWDFGDGSPIATGESVTYTYPNPGTYTITQTVEYSYGCSEVYTEEVDVTDGYDIVLPTAFSPNNDGMNDTMRPVYGCLNSIEMYIYDTFGSLIYYENNVDLIGWDGTLEGRKAENGNYLIVVNGVSIYQENINRQGVFTLLR</sequence>
<dbReference type="CDD" id="cd00146">
    <property type="entry name" value="PKD"/>
    <property type="match status" value="1"/>
</dbReference>
<dbReference type="InterPro" id="IPR035986">
    <property type="entry name" value="PKD_dom_sf"/>
</dbReference>
<dbReference type="NCBIfam" id="TIGR04131">
    <property type="entry name" value="Bac_Flav_CTERM"/>
    <property type="match status" value="1"/>
</dbReference>
<dbReference type="Pfam" id="PF18911">
    <property type="entry name" value="PKD_4"/>
    <property type="match status" value="1"/>
</dbReference>
<gene>
    <name evidence="2" type="ORF">METZ01_LOCUS65274</name>
</gene>
<feature type="domain" description="PKD" evidence="1">
    <location>
        <begin position="486"/>
        <end position="531"/>
    </location>
</feature>